<evidence type="ECO:0000256" key="3">
    <source>
        <dbReference type="ARBA" id="ARBA00022691"/>
    </source>
</evidence>
<dbReference type="SUPFAM" id="SSF102114">
    <property type="entry name" value="Radical SAM enzymes"/>
    <property type="match status" value="1"/>
</dbReference>
<evidence type="ECO:0000313" key="8">
    <source>
        <dbReference type="EMBL" id="VAW36418.1"/>
    </source>
</evidence>
<dbReference type="InterPro" id="IPR023885">
    <property type="entry name" value="4Fe4S-binding_SPASM_dom"/>
</dbReference>
<evidence type="ECO:0000256" key="5">
    <source>
        <dbReference type="ARBA" id="ARBA00023004"/>
    </source>
</evidence>
<dbReference type="Pfam" id="PF13186">
    <property type="entry name" value="SPASM"/>
    <property type="match status" value="1"/>
</dbReference>
<dbReference type="InterPro" id="IPR017200">
    <property type="entry name" value="PqqE-like"/>
</dbReference>
<keyword evidence="2" id="KW-0004">4Fe-4S</keyword>
<comment type="cofactor">
    <cofactor evidence="1">
        <name>[4Fe-4S] cluster</name>
        <dbReference type="ChEBI" id="CHEBI:49883"/>
    </cofactor>
</comment>
<protein>
    <submittedName>
        <fullName evidence="8">Radical SAM heme biosynthesis protein AhbD, Fe-coproporphyrin III decarboxylase</fullName>
    </submittedName>
</protein>
<dbReference type="NCBIfam" id="TIGR04085">
    <property type="entry name" value="rSAM_more_4Fe4S"/>
    <property type="match status" value="1"/>
</dbReference>
<evidence type="ECO:0000256" key="1">
    <source>
        <dbReference type="ARBA" id="ARBA00001966"/>
    </source>
</evidence>
<sequence length="365" mass="40888">MEFEPKWIAWEITRRCNLKCVHCRSSSELEIKGHPDFSLAEARRVLDDIHGYADPVIVLSGGEPLLRADAFDIASYGTGLGMRMCLATNGTLVNEETCRSIKEAGIKMVSLSLDGASSAVHDNFRNQSGAFAGTMDAIRLFNEHGIKFLINSSFTRRNKNEAPKIYELVKGLGATAWYLFMIVPTGRGQEIMEELIPESEYEDMLNWHYDMEKSEDAMLVRPTCAPQYYRIVLQRAKEEGERFQRRSLKFSTGGAKGCLAGQLICLLDVDGNVLPCSYFPKSAGNIREQSFRDIWENSKLFLELRDFKGYKDNCGRCEYVQVCGGCRARAYAMSGDYLAQEPFCSYQPGSGDSAIGRKSKPAAPF</sequence>
<keyword evidence="3" id="KW-0949">S-adenosyl-L-methionine</keyword>
<dbReference type="SFLD" id="SFLDS00029">
    <property type="entry name" value="Radical_SAM"/>
    <property type="match status" value="1"/>
</dbReference>
<dbReference type="GO" id="GO:0046872">
    <property type="term" value="F:metal ion binding"/>
    <property type="evidence" value="ECO:0007669"/>
    <property type="project" value="UniProtKB-KW"/>
</dbReference>
<dbReference type="Gene3D" id="3.20.20.70">
    <property type="entry name" value="Aldolase class I"/>
    <property type="match status" value="1"/>
</dbReference>
<dbReference type="PANTHER" id="PTHR11228">
    <property type="entry name" value="RADICAL SAM DOMAIN PROTEIN"/>
    <property type="match status" value="1"/>
</dbReference>
<dbReference type="SFLD" id="SFLDG01386">
    <property type="entry name" value="main_SPASM_domain-containing"/>
    <property type="match status" value="1"/>
</dbReference>
<dbReference type="InterPro" id="IPR013785">
    <property type="entry name" value="Aldolase_TIM"/>
</dbReference>
<dbReference type="Pfam" id="PF04055">
    <property type="entry name" value="Radical_SAM"/>
    <property type="match status" value="1"/>
</dbReference>
<evidence type="ECO:0000259" key="7">
    <source>
        <dbReference type="PROSITE" id="PS51918"/>
    </source>
</evidence>
<keyword evidence="4" id="KW-0479">Metal-binding</keyword>
<dbReference type="SFLD" id="SFLDG01067">
    <property type="entry name" value="SPASM/twitch_domain_containing"/>
    <property type="match status" value="1"/>
</dbReference>
<keyword evidence="5" id="KW-0408">Iron</keyword>
<dbReference type="PANTHER" id="PTHR11228:SF7">
    <property type="entry name" value="PQQA PEPTIDE CYCLASE"/>
    <property type="match status" value="1"/>
</dbReference>
<organism evidence="8">
    <name type="scientific">hydrothermal vent metagenome</name>
    <dbReference type="NCBI Taxonomy" id="652676"/>
    <lineage>
        <taxon>unclassified sequences</taxon>
        <taxon>metagenomes</taxon>
        <taxon>ecological metagenomes</taxon>
    </lineage>
</organism>
<dbReference type="InterPro" id="IPR007197">
    <property type="entry name" value="rSAM"/>
</dbReference>
<gene>
    <name evidence="8" type="ORF">MNBD_DELTA04-815</name>
</gene>
<dbReference type="CDD" id="cd21123">
    <property type="entry name" value="SPASM_MftC-like"/>
    <property type="match status" value="1"/>
</dbReference>
<evidence type="ECO:0000256" key="2">
    <source>
        <dbReference type="ARBA" id="ARBA00022485"/>
    </source>
</evidence>
<evidence type="ECO:0000256" key="6">
    <source>
        <dbReference type="ARBA" id="ARBA00023014"/>
    </source>
</evidence>
<accession>A0A3B0UZ16</accession>
<dbReference type="GO" id="GO:0051539">
    <property type="term" value="F:4 iron, 4 sulfur cluster binding"/>
    <property type="evidence" value="ECO:0007669"/>
    <property type="project" value="UniProtKB-KW"/>
</dbReference>
<dbReference type="InterPro" id="IPR058240">
    <property type="entry name" value="rSAM_sf"/>
</dbReference>
<keyword evidence="6" id="KW-0411">Iron-sulfur</keyword>
<dbReference type="GO" id="GO:0003824">
    <property type="term" value="F:catalytic activity"/>
    <property type="evidence" value="ECO:0007669"/>
    <property type="project" value="InterPro"/>
</dbReference>
<evidence type="ECO:0000256" key="4">
    <source>
        <dbReference type="ARBA" id="ARBA00022723"/>
    </source>
</evidence>
<dbReference type="CDD" id="cd01335">
    <property type="entry name" value="Radical_SAM"/>
    <property type="match status" value="1"/>
</dbReference>
<feature type="domain" description="Radical SAM core" evidence="7">
    <location>
        <begin position="2"/>
        <end position="216"/>
    </location>
</feature>
<dbReference type="PIRSF" id="PIRSF037420">
    <property type="entry name" value="PQQ_syn_pqqE"/>
    <property type="match status" value="1"/>
</dbReference>
<dbReference type="InterPro" id="IPR050377">
    <property type="entry name" value="Radical_SAM_PqqE_MftC-like"/>
</dbReference>
<dbReference type="InterPro" id="IPR006638">
    <property type="entry name" value="Elp3/MiaA/NifB-like_rSAM"/>
</dbReference>
<proteinExistence type="predicted"/>
<reference evidence="8" key="1">
    <citation type="submission" date="2018-06" db="EMBL/GenBank/DDBJ databases">
        <authorList>
            <person name="Zhirakovskaya E."/>
        </authorList>
    </citation>
    <scope>NUCLEOTIDE SEQUENCE</scope>
</reference>
<dbReference type="AlphaFoldDB" id="A0A3B0UZ16"/>
<name>A0A3B0UZ16_9ZZZZ</name>
<dbReference type="EMBL" id="UOEY01000024">
    <property type="protein sequence ID" value="VAW36418.1"/>
    <property type="molecule type" value="Genomic_DNA"/>
</dbReference>
<dbReference type="SMART" id="SM00729">
    <property type="entry name" value="Elp3"/>
    <property type="match status" value="1"/>
</dbReference>
<dbReference type="PROSITE" id="PS51918">
    <property type="entry name" value="RADICAL_SAM"/>
    <property type="match status" value="1"/>
</dbReference>